<dbReference type="CDD" id="cd02522">
    <property type="entry name" value="GT_2_like_a"/>
    <property type="match status" value="1"/>
</dbReference>
<evidence type="ECO:0000259" key="10">
    <source>
        <dbReference type="Pfam" id="PF00535"/>
    </source>
</evidence>
<keyword evidence="3" id="KW-0328">Glycosyltransferase</keyword>
<dbReference type="GO" id="GO:0016757">
    <property type="term" value="F:glycosyltransferase activity"/>
    <property type="evidence" value="ECO:0007669"/>
    <property type="project" value="UniProtKB-KW"/>
</dbReference>
<proteinExistence type="inferred from homology"/>
<dbReference type="PANTHER" id="PTHR43646:SF2">
    <property type="entry name" value="GLYCOSYLTRANSFERASE 2-LIKE DOMAIN-CONTAINING PROTEIN"/>
    <property type="match status" value="1"/>
</dbReference>
<dbReference type="EMBL" id="CP003653">
    <property type="protein sequence ID" value="AFZ35662.1"/>
    <property type="molecule type" value="Genomic_DNA"/>
</dbReference>
<comment type="pathway">
    <text evidence="7">Carotenoid biosynthesis; staphyloxanthin biosynthesis; staphyloxanthin from farnesyl diphosphate: step 4/5.</text>
</comment>
<dbReference type="STRING" id="111780.Sta7437_2112"/>
<evidence type="ECO:0000256" key="6">
    <source>
        <dbReference type="ARBA" id="ARBA00037281"/>
    </source>
</evidence>
<evidence type="ECO:0000256" key="5">
    <source>
        <dbReference type="ARBA" id="ARBA00023136"/>
    </source>
</evidence>
<dbReference type="Gene3D" id="3.90.550.10">
    <property type="entry name" value="Spore Coat Polysaccharide Biosynthesis Protein SpsA, Chain A"/>
    <property type="match status" value="1"/>
</dbReference>
<evidence type="ECO:0000256" key="4">
    <source>
        <dbReference type="ARBA" id="ARBA00022679"/>
    </source>
</evidence>
<dbReference type="KEGG" id="scs:Sta7437_2112"/>
<dbReference type="InterPro" id="IPR026461">
    <property type="entry name" value="Trfase_2_rSAM/seldom_assoc"/>
</dbReference>
<feature type="domain" description="Glycosyltransferase 2-like" evidence="10">
    <location>
        <begin position="7"/>
        <end position="141"/>
    </location>
</feature>
<keyword evidence="12" id="KW-1185">Reference proteome</keyword>
<keyword evidence="4 11" id="KW-0808">Transferase</keyword>
<evidence type="ECO:0000256" key="2">
    <source>
        <dbReference type="ARBA" id="ARBA00022475"/>
    </source>
</evidence>
<dbReference type="Pfam" id="PF00535">
    <property type="entry name" value="Glycos_transf_2"/>
    <property type="match status" value="1"/>
</dbReference>
<dbReference type="InterPro" id="IPR029044">
    <property type="entry name" value="Nucleotide-diphossugar_trans"/>
</dbReference>
<dbReference type="AlphaFoldDB" id="K9XVG6"/>
<evidence type="ECO:0000256" key="9">
    <source>
        <dbReference type="ARBA" id="ARBA00040345"/>
    </source>
</evidence>
<comment type="similarity">
    <text evidence="8">Belongs to the glycosyltransferase 2 family. CrtQ subfamily.</text>
</comment>
<dbReference type="OrthoDB" id="9810303at2"/>
<name>K9XVG6_STAC7</name>
<keyword evidence="2" id="KW-1003">Cell membrane</keyword>
<sequence>MTQPIISIIIPVFNEAAIIQTAIERLKDNQDVEVIIVDGGSQDRSVELVLAMGVSFAERGRWGDGENKLKLMIASEPGRAYQMNAGAAIAKGDILLFLHADTQLPANYQSLILETLSSSQVIAGAFELAIDSQTKSFRLIETMVNLRSRLLSLPYGDQAIFLKKSTFDKLGGYPNLAIMEDFELIERLKSHGKIVIASAAVLTSPRRWQKLGVWQTTAINQLIILGYYLGISPTKLRNFYRQIGRNKKF</sequence>
<evidence type="ECO:0000313" key="11">
    <source>
        <dbReference type="EMBL" id="AFZ35662.1"/>
    </source>
</evidence>
<dbReference type="SUPFAM" id="SSF53448">
    <property type="entry name" value="Nucleotide-diphospho-sugar transferases"/>
    <property type="match status" value="1"/>
</dbReference>
<reference evidence="12" key="1">
    <citation type="journal article" date="2013" name="Proc. Natl. Acad. Sci. U.S.A.">
        <title>Improving the coverage of the cyanobacterial phylum using diversity-driven genome sequencing.</title>
        <authorList>
            <person name="Shih P.M."/>
            <person name="Wu D."/>
            <person name="Latifi A."/>
            <person name="Axen S.D."/>
            <person name="Fewer D.P."/>
            <person name="Talla E."/>
            <person name="Calteau A."/>
            <person name="Cai F."/>
            <person name="Tandeau de Marsac N."/>
            <person name="Rippka R."/>
            <person name="Herdman M."/>
            <person name="Sivonen K."/>
            <person name="Coursin T."/>
            <person name="Laurent T."/>
            <person name="Goodwin L."/>
            <person name="Nolan M."/>
            <person name="Davenport K.W."/>
            <person name="Han C.S."/>
            <person name="Rubin E.M."/>
            <person name="Eisen J.A."/>
            <person name="Woyke T."/>
            <person name="Gugger M."/>
            <person name="Kerfeld C.A."/>
        </authorList>
    </citation>
    <scope>NUCLEOTIDE SEQUENCE [LARGE SCALE GENOMIC DNA]</scope>
    <source>
        <strain evidence="12">ATCC 29371 / PCC 7437</strain>
    </source>
</reference>
<evidence type="ECO:0000256" key="1">
    <source>
        <dbReference type="ARBA" id="ARBA00004236"/>
    </source>
</evidence>
<evidence type="ECO:0000313" key="12">
    <source>
        <dbReference type="Proteomes" id="UP000010473"/>
    </source>
</evidence>
<evidence type="ECO:0000256" key="7">
    <source>
        <dbReference type="ARBA" id="ARBA00037904"/>
    </source>
</evidence>
<organism evidence="11 12">
    <name type="scientific">Stanieria cyanosphaera (strain ATCC 29371 / PCC 7437)</name>
    <dbReference type="NCBI Taxonomy" id="111780"/>
    <lineage>
        <taxon>Bacteria</taxon>
        <taxon>Bacillati</taxon>
        <taxon>Cyanobacteriota</taxon>
        <taxon>Cyanophyceae</taxon>
        <taxon>Pleurocapsales</taxon>
        <taxon>Dermocarpellaceae</taxon>
        <taxon>Stanieria</taxon>
    </lineage>
</organism>
<protein>
    <recommendedName>
        <fullName evidence="9">4,4'-diaponeurosporenoate glycosyltransferase</fullName>
    </recommendedName>
</protein>
<dbReference type="InterPro" id="IPR001173">
    <property type="entry name" value="Glyco_trans_2-like"/>
</dbReference>
<dbReference type="HOGENOM" id="CLU_025996_17_3_3"/>
<dbReference type="Proteomes" id="UP000010473">
    <property type="component" value="Chromosome"/>
</dbReference>
<dbReference type="NCBIfam" id="TIGR04283">
    <property type="entry name" value="glyco_like_mftF"/>
    <property type="match status" value="1"/>
</dbReference>
<gene>
    <name evidence="11" type="ordered locus">Sta7437_2112</name>
</gene>
<evidence type="ECO:0000256" key="8">
    <source>
        <dbReference type="ARBA" id="ARBA00038120"/>
    </source>
</evidence>
<accession>K9XVG6</accession>
<dbReference type="PANTHER" id="PTHR43646">
    <property type="entry name" value="GLYCOSYLTRANSFERASE"/>
    <property type="match status" value="1"/>
</dbReference>
<dbReference type="eggNOG" id="COG1215">
    <property type="taxonomic scope" value="Bacteria"/>
</dbReference>
<keyword evidence="5" id="KW-0472">Membrane</keyword>
<dbReference type="RefSeq" id="WP_015193330.1">
    <property type="nucleotide sequence ID" value="NC_019748.1"/>
</dbReference>
<comment type="function">
    <text evidence="6">Catalyzes the glycosylation of 4,4'-diaponeurosporenoate, i.e. the esterification of glucose at the C1'' position with the carboxyl group of 4,4'-diaponeurosporenic acid, to form glycosyl-4,4'-diaponeurosporenoate. This is a step in the biosynthesis of staphyloxanthin, an orange pigment present in most staphylococci strains.</text>
</comment>
<evidence type="ECO:0000256" key="3">
    <source>
        <dbReference type="ARBA" id="ARBA00022676"/>
    </source>
</evidence>
<comment type="subcellular location">
    <subcellularLocation>
        <location evidence="1">Cell membrane</location>
    </subcellularLocation>
</comment>
<dbReference type="GO" id="GO:0005886">
    <property type="term" value="C:plasma membrane"/>
    <property type="evidence" value="ECO:0007669"/>
    <property type="project" value="UniProtKB-SubCell"/>
</dbReference>